<dbReference type="RefSeq" id="WP_086534187.1">
    <property type="nucleotide sequence ID" value="NZ_NGFO01000004.1"/>
</dbReference>
<comment type="similarity">
    <text evidence="1">Belongs to the cytochrome P450 family.</text>
</comment>
<dbReference type="Pfam" id="PF00067">
    <property type="entry name" value="p450"/>
    <property type="match status" value="1"/>
</dbReference>
<evidence type="ECO:0000313" key="2">
    <source>
        <dbReference type="EMBL" id="OUC79995.1"/>
    </source>
</evidence>
<dbReference type="PANTHER" id="PTHR24305:SF166">
    <property type="entry name" value="CYTOCHROME P450 12A4, MITOCHONDRIAL-RELATED"/>
    <property type="match status" value="1"/>
</dbReference>
<dbReference type="OrthoDB" id="7376058at2"/>
<dbReference type="EMBL" id="NGFO01000004">
    <property type="protein sequence ID" value="OUC79995.1"/>
    <property type="molecule type" value="Genomic_DNA"/>
</dbReference>
<dbReference type="GO" id="GO:0004497">
    <property type="term" value="F:monooxygenase activity"/>
    <property type="evidence" value="ECO:0007669"/>
    <property type="project" value="InterPro"/>
</dbReference>
<comment type="caution">
    <text evidence="2">The sequence shown here is derived from an EMBL/GenBank/DDBJ whole genome shotgun (WGS) entry which is preliminary data.</text>
</comment>
<dbReference type="PANTHER" id="PTHR24305">
    <property type="entry name" value="CYTOCHROME P450"/>
    <property type="match status" value="1"/>
</dbReference>
<evidence type="ECO:0000313" key="3">
    <source>
        <dbReference type="Proteomes" id="UP000194632"/>
    </source>
</evidence>
<dbReference type="InterPro" id="IPR036396">
    <property type="entry name" value="Cyt_P450_sf"/>
</dbReference>
<protein>
    <submittedName>
        <fullName evidence="2">Cytochrome</fullName>
    </submittedName>
</protein>
<proteinExistence type="inferred from homology"/>
<keyword evidence="3" id="KW-1185">Reference proteome</keyword>
<dbReference type="GO" id="GO:0020037">
    <property type="term" value="F:heme binding"/>
    <property type="evidence" value="ECO:0007669"/>
    <property type="project" value="InterPro"/>
</dbReference>
<dbReference type="AlphaFoldDB" id="A0A243QEI1"/>
<evidence type="ECO:0000256" key="1">
    <source>
        <dbReference type="ARBA" id="ARBA00010617"/>
    </source>
</evidence>
<reference evidence="2 3" key="1">
    <citation type="submission" date="2017-05" db="EMBL/GenBank/DDBJ databases">
        <title>Biotechnological potential of actinobacteria isolated from South African environments.</title>
        <authorList>
            <person name="Le Roes-Hill M."/>
            <person name="Prins A."/>
            <person name="Durrell K.A."/>
        </authorList>
    </citation>
    <scope>NUCLEOTIDE SEQUENCE [LARGE SCALE GENOMIC DNA]</scope>
    <source>
        <strain evidence="2">BS2</strain>
    </source>
</reference>
<dbReference type="SUPFAM" id="SSF48264">
    <property type="entry name" value="Cytochrome P450"/>
    <property type="match status" value="1"/>
</dbReference>
<dbReference type="InterPro" id="IPR050121">
    <property type="entry name" value="Cytochrome_P450_monoxygenase"/>
</dbReference>
<accession>A0A243QEI1</accession>
<organism evidence="2 3">
    <name type="scientific">Gordonia lacunae</name>
    <dbReference type="NCBI Taxonomy" id="417102"/>
    <lineage>
        <taxon>Bacteria</taxon>
        <taxon>Bacillati</taxon>
        <taxon>Actinomycetota</taxon>
        <taxon>Actinomycetes</taxon>
        <taxon>Mycobacteriales</taxon>
        <taxon>Gordoniaceae</taxon>
        <taxon>Gordonia</taxon>
    </lineage>
</organism>
<gene>
    <name evidence="2" type="ORF">CA982_04640</name>
</gene>
<name>A0A243QEI1_9ACTN</name>
<dbReference type="Gene3D" id="1.10.630.10">
    <property type="entry name" value="Cytochrome P450"/>
    <property type="match status" value="1"/>
</dbReference>
<sequence length="461" mass="49854">MSRGPGEDVQKSPGAVTATPRLARAGLLDTARVLGGVLVPMVAEGVVARRKTMVRLGGRLDTHGRAARILNGLRARHDADALALTFPRPMVLALRPPAVTATLHGTPDPFTPASTEKVAALSRFQPTGVLISDNRHRQARRELNELALQTSADVHSLHRRCGEIIESEVAELLPTLTDGHLTWDAYAVAHWRMVRRFVFGDAARNDEALTDLLTVLRRDANWGPAFPRRSATYGNFRRRLDHLVAAAPEDSLAGIVRDAVDRPGSLDPTGQIPHWLFAFDAVAVAVHRALALLAAHPATAAAARTETAGVESTAARVLPTLRATVLESLRLWPTTLAILREASRDVRWDGGLVAEGTTTIVIGEFFQRDDDAMDFAQRFTPEVWTDGRAQGLAGVVPFSDGPGECPGRNVVLMFATAVLAAIGRDVDLDDNVLSPRVRAGQTEMPHSLDHFDLTIGLRAAR</sequence>
<dbReference type="InterPro" id="IPR001128">
    <property type="entry name" value="Cyt_P450"/>
</dbReference>
<dbReference type="GO" id="GO:0016705">
    <property type="term" value="F:oxidoreductase activity, acting on paired donors, with incorporation or reduction of molecular oxygen"/>
    <property type="evidence" value="ECO:0007669"/>
    <property type="project" value="InterPro"/>
</dbReference>
<dbReference type="STRING" id="417102.CA982_04640"/>
<dbReference type="Proteomes" id="UP000194632">
    <property type="component" value="Unassembled WGS sequence"/>
</dbReference>
<dbReference type="GO" id="GO:0005506">
    <property type="term" value="F:iron ion binding"/>
    <property type="evidence" value="ECO:0007669"/>
    <property type="project" value="InterPro"/>
</dbReference>